<feature type="region of interest" description="Disordered" evidence="1">
    <location>
        <begin position="218"/>
        <end position="238"/>
    </location>
</feature>
<dbReference type="EMBL" id="HBFQ01021928">
    <property type="protein sequence ID" value="CAD8841016.1"/>
    <property type="molecule type" value="Transcribed_RNA"/>
</dbReference>
<evidence type="ECO:0000256" key="1">
    <source>
        <dbReference type="SAM" id="MobiDB-lite"/>
    </source>
</evidence>
<protein>
    <submittedName>
        <fullName evidence="2">Uncharacterized protein</fullName>
    </submittedName>
</protein>
<accession>A0A7S1A2X7</accession>
<proteinExistence type="predicted"/>
<evidence type="ECO:0000313" key="2">
    <source>
        <dbReference type="EMBL" id="CAD8841016.1"/>
    </source>
</evidence>
<name>A0A7S1A2X7_NOCSC</name>
<organism evidence="2">
    <name type="scientific">Noctiluca scintillans</name>
    <name type="common">Sea sparkle</name>
    <name type="synonym">Red tide dinoflagellate</name>
    <dbReference type="NCBI Taxonomy" id="2966"/>
    <lineage>
        <taxon>Eukaryota</taxon>
        <taxon>Sar</taxon>
        <taxon>Alveolata</taxon>
        <taxon>Dinophyceae</taxon>
        <taxon>Noctilucales</taxon>
        <taxon>Noctilucaceae</taxon>
        <taxon>Noctiluca</taxon>
    </lineage>
</organism>
<dbReference type="AlphaFoldDB" id="A0A7S1A2X7"/>
<sequence>MGASLMSPCCNYVEDPFESTTMKMDDLDDIMSLNDILIDVGDRCRQIWADQQQRPVQLPFERQAKGPGRKCPEACKQREKEQGAILSENSSSDGCLGFDVAAILSDTSNLAGQSGEDVAQSRKFEFLLVGRAVERVMDALRDPSPLMMRVDRRVGQDIGSGTIQPSTLLMSVEAVPRLSTRLRPSLEEKQDSGRLPRPLLHGLRGSWGSFTSTPRVSFGSSSHDGKVMEGTTSSESPVPRKASVFVNMSAVTSPEMVRTLPYFTAQDDPKDVVLFVLDLRWKSWAPRSLNRDLKVAPKPELEYLEQMRLLQTVAPICVDSKGRLQKLLILEPPGVTDGKLCDEVLEFCQAYELGILRVSSWSEVPRVMKDLTQELYNLCRFAPVGSRQNSFGSRNSLSTPSAMVQVGKTLAKEVKRSIRQSDSLIP</sequence>
<reference evidence="2" key="1">
    <citation type="submission" date="2021-01" db="EMBL/GenBank/DDBJ databases">
        <authorList>
            <person name="Corre E."/>
            <person name="Pelletier E."/>
            <person name="Niang G."/>
            <person name="Scheremetjew M."/>
            <person name="Finn R."/>
            <person name="Kale V."/>
            <person name="Holt S."/>
            <person name="Cochrane G."/>
            <person name="Meng A."/>
            <person name="Brown T."/>
            <person name="Cohen L."/>
        </authorList>
    </citation>
    <scope>NUCLEOTIDE SEQUENCE</scope>
</reference>
<gene>
    <name evidence="2" type="ORF">NSCI0253_LOCUS15364</name>
</gene>